<dbReference type="Pfam" id="PF08545">
    <property type="entry name" value="ACP_syn_III"/>
    <property type="match status" value="1"/>
</dbReference>
<protein>
    <submittedName>
        <fullName evidence="7">3-oxoacyl-[acyl-carrier-protein] synthase-3</fullName>
        <ecNumber evidence="7">2.3.1.180</ecNumber>
    </submittedName>
    <submittedName>
        <fullName evidence="5">Beta-ketoacyl-ACP synthase</fullName>
    </submittedName>
    <submittedName>
        <fullName evidence="6">Ketoacyl-ACP synthase III</fullName>
    </submittedName>
</protein>
<dbReference type="OMA" id="EYYINTE"/>
<accession>A0A0B5QS43</accession>
<reference evidence="8" key="1">
    <citation type="submission" date="2014-12" db="EMBL/GenBank/DDBJ databases">
        <title>Genome sequence of Clostridium beijerinckii strain 59B.</title>
        <authorList>
            <person name="Little G.T."/>
            <person name="Minton N.P."/>
        </authorList>
    </citation>
    <scope>NUCLEOTIDE SEQUENCE [LARGE SCALE GENOMIC DNA]</scope>
    <source>
        <strain evidence="8">59B</strain>
    </source>
</reference>
<organism evidence="5 8">
    <name type="scientific">Clostridium beijerinckii</name>
    <name type="common">Clostridium MP</name>
    <dbReference type="NCBI Taxonomy" id="1520"/>
    <lineage>
        <taxon>Bacteria</taxon>
        <taxon>Bacillati</taxon>
        <taxon>Bacillota</taxon>
        <taxon>Clostridia</taxon>
        <taxon>Eubacteriales</taxon>
        <taxon>Clostridiaceae</taxon>
        <taxon>Clostridium</taxon>
    </lineage>
</organism>
<dbReference type="STRING" id="1520.LF65_04537"/>
<feature type="domain" description="Beta-ketoacyl-[acyl-carrier-protein] synthase III N-terminal" evidence="4">
    <location>
        <begin position="111"/>
        <end position="186"/>
    </location>
</feature>
<feature type="domain" description="Beta-ketoacyl-[acyl-carrier-protein] synthase III C-terminal" evidence="3">
    <location>
        <begin position="239"/>
        <end position="326"/>
    </location>
</feature>
<dbReference type="EMBL" id="CP010086">
    <property type="protein sequence ID" value="AJH01072.1"/>
    <property type="molecule type" value="Genomic_DNA"/>
</dbReference>
<keyword evidence="1 7" id="KW-0808">Transferase</keyword>
<reference evidence="5" key="2">
    <citation type="submission" date="2016-02" db="EMBL/GenBank/DDBJ databases">
        <title>Genome sequence of Clostridium beijerinckii strain 59B.</title>
        <authorList>
            <person name="Little G.T."/>
            <person name="Minton N.P."/>
        </authorList>
    </citation>
    <scope>NUCLEOTIDE SEQUENCE</scope>
    <source>
        <strain evidence="5">NCIMB 14988</strain>
    </source>
</reference>
<evidence type="ECO:0000256" key="2">
    <source>
        <dbReference type="ARBA" id="ARBA00023315"/>
    </source>
</evidence>
<gene>
    <name evidence="7" type="ORF">DFH45_003087</name>
    <name evidence="6" type="ORF">IS491_11120</name>
    <name evidence="5" type="ORF">LF65_04537</name>
</gene>
<dbReference type="GO" id="GO:0033818">
    <property type="term" value="F:beta-ketoacyl-acyl-carrier-protein synthase III activity"/>
    <property type="evidence" value="ECO:0007669"/>
    <property type="project" value="UniProtKB-EC"/>
</dbReference>
<dbReference type="EMBL" id="JADOEF010000001">
    <property type="protein sequence ID" value="MBF7809211.1"/>
    <property type="molecule type" value="Genomic_DNA"/>
</dbReference>
<dbReference type="GO" id="GO:0006633">
    <property type="term" value="P:fatty acid biosynthetic process"/>
    <property type="evidence" value="ECO:0007669"/>
    <property type="project" value="InterPro"/>
</dbReference>
<dbReference type="Pfam" id="PF08541">
    <property type="entry name" value="ACP_syn_III_C"/>
    <property type="match status" value="1"/>
</dbReference>
<evidence type="ECO:0000313" key="5">
    <source>
        <dbReference type="EMBL" id="AJH01072.1"/>
    </source>
</evidence>
<evidence type="ECO:0000313" key="8">
    <source>
        <dbReference type="Proteomes" id="UP000031866"/>
    </source>
</evidence>
<name>A0A0B5QS43_CLOBE</name>
<dbReference type="PANTHER" id="PTHR34069">
    <property type="entry name" value="3-OXOACYL-[ACYL-CARRIER-PROTEIN] SYNTHASE 3"/>
    <property type="match status" value="1"/>
</dbReference>
<dbReference type="Gene3D" id="3.40.47.10">
    <property type="match status" value="1"/>
</dbReference>
<dbReference type="Proteomes" id="UP000031866">
    <property type="component" value="Chromosome"/>
</dbReference>
<keyword evidence="2 7" id="KW-0012">Acyltransferase</keyword>
<dbReference type="GO" id="GO:0044550">
    <property type="term" value="P:secondary metabolite biosynthetic process"/>
    <property type="evidence" value="ECO:0007669"/>
    <property type="project" value="TreeGrafter"/>
</dbReference>
<reference evidence="7" key="3">
    <citation type="submission" date="2020-05" db="EMBL/GenBank/DDBJ databases">
        <title>Genomic insights into acetone-butanol-ethanol (ABE) fermentation by sequencing solventogenic clostridia strains.</title>
        <authorList>
            <person name="Brown S."/>
        </authorList>
    </citation>
    <scope>NUCLEOTIDE SEQUENCE</scope>
    <source>
        <strain evidence="7">DJ126</strain>
    </source>
</reference>
<evidence type="ECO:0000259" key="4">
    <source>
        <dbReference type="Pfam" id="PF08545"/>
    </source>
</evidence>
<dbReference type="EC" id="2.3.1.180" evidence="7"/>
<proteinExistence type="predicted"/>
<dbReference type="Proteomes" id="UP000821656">
    <property type="component" value="Unassembled WGS sequence"/>
</dbReference>
<evidence type="ECO:0000256" key="1">
    <source>
        <dbReference type="ARBA" id="ARBA00022679"/>
    </source>
</evidence>
<dbReference type="AlphaFoldDB" id="A0A0B5QS43"/>
<dbReference type="PANTHER" id="PTHR34069:SF2">
    <property type="entry name" value="BETA-KETOACYL-[ACYL-CARRIER-PROTEIN] SYNTHASE III"/>
    <property type="match status" value="1"/>
</dbReference>
<dbReference type="Proteomes" id="UP000631418">
    <property type="component" value="Unassembled WGS sequence"/>
</dbReference>
<reference evidence="6" key="4">
    <citation type="submission" date="2020-11" db="EMBL/GenBank/DDBJ databases">
        <authorList>
            <person name="Thieme N."/>
            <person name="Liebl W."/>
            <person name="Zverlov V."/>
        </authorList>
    </citation>
    <scope>NUCLEOTIDE SEQUENCE</scope>
    <source>
        <strain evidence="6">NT08</strain>
    </source>
</reference>
<evidence type="ECO:0000313" key="6">
    <source>
        <dbReference type="EMBL" id="MBF7809211.1"/>
    </source>
</evidence>
<dbReference type="InterPro" id="IPR013747">
    <property type="entry name" value="ACP_syn_III_C"/>
</dbReference>
<dbReference type="SUPFAM" id="SSF53901">
    <property type="entry name" value="Thiolase-like"/>
    <property type="match status" value="1"/>
</dbReference>
<dbReference type="GO" id="GO:0004315">
    <property type="term" value="F:3-oxoacyl-[acyl-carrier-protein] synthase activity"/>
    <property type="evidence" value="ECO:0007669"/>
    <property type="project" value="InterPro"/>
</dbReference>
<dbReference type="EMBL" id="JABSXK010000001">
    <property type="protein sequence ID" value="NRV10124.1"/>
    <property type="molecule type" value="Genomic_DNA"/>
</dbReference>
<dbReference type="KEGG" id="cbei:LF65_04537"/>
<dbReference type="InterPro" id="IPR013751">
    <property type="entry name" value="ACP_syn_III_N"/>
</dbReference>
<evidence type="ECO:0000313" key="7">
    <source>
        <dbReference type="EMBL" id="NRV10124.1"/>
    </source>
</evidence>
<dbReference type="InterPro" id="IPR016039">
    <property type="entry name" value="Thiolase-like"/>
</dbReference>
<dbReference type="RefSeq" id="WP_012060189.1">
    <property type="nucleotide sequence ID" value="NZ_CP010086.2"/>
</dbReference>
<evidence type="ECO:0000259" key="3">
    <source>
        <dbReference type="Pfam" id="PF08541"/>
    </source>
</evidence>
<dbReference type="OrthoDB" id="1704808at2"/>
<sequence length="328" mass="36831">MGIRLSCIDVCHASEVVSNDIYLKHFEKQDKDVEHLLVDIMGRDKRFMFNEQETTLSLAVKVAKSVLDKANLTGSDIDVLVYSSILSEYVAPATSILIHKELNAGRNVMCFDMNANCAGMTVALENMSNYLESSKRAKRALIIGCDDVDSLADPNNELCYGNYGHAACAIILEKVEEECGIVDAEYYINTEESHNIMYPSEGFSNFFKSKDVSELYLKWLPFDGGACVYPAAEIAKKMLKKNGLENEDIKMFCFSQFAFINIKNIRQLLDIGEDKSIYIGNKYGYTGTTSPFIALYESIKEGKVKRGDYVIFWTIGSGSQSIVMLYKY</sequence>